<evidence type="ECO:0000313" key="2">
    <source>
        <dbReference type="Proteomes" id="UP000887574"/>
    </source>
</evidence>
<keyword evidence="1" id="KW-0812">Transmembrane</keyword>
<dbReference type="Proteomes" id="UP000887574">
    <property type="component" value="Unplaced"/>
</dbReference>
<sequence>MNSIYKSLFLIMVVDVLGWGSNSAINFFSASIFQLVQMNVAQRWCFFTIASYLLCLALAADAPILYLCSREYRNSFKRLFNKTSRTGSFYGSSSFIRSNDNKIGAQEPSIIAISNSLTVRPRLQTV</sequence>
<evidence type="ECO:0000313" key="3">
    <source>
        <dbReference type="WBParaSite" id="jg20644"/>
    </source>
</evidence>
<keyword evidence="2" id="KW-1185">Reference proteome</keyword>
<feature type="transmembrane region" description="Helical" evidence="1">
    <location>
        <begin position="49"/>
        <end position="68"/>
    </location>
</feature>
<accession>A0A915DL17</accession>
<organism evidence="2 3">
    <name type="scientific">Ditylenchus dipsaci</name>
    <dbReference type="NCBI Taxonomy" id="166011"/>
    <lineage>
        <taxon>Eukaryota</taxon>
        <taxon>Metazoa</taxon>
        <taxon>Ecdysozoa</taxon>
        <taxon>Nematoda</taxon>
        <taxon>Chromadorea</taxon>
        <taxon>Rhabditida</taxon>
        <taxon>Tylenchina</taxon>
        <taxon>Tylenchomorpha</taxon>
        <taxon>Sphaerularioidea</taxon>
        <taxon>Anguinidae</taxon>
        <taxon>Anguininae</taxon>
        <taxon>Ditylenchus</taxon>
    </lineage>
</organism>
<proteinExistence type="predicted"/>
<reference evidence="3" key="1">
    <citation type="submission" date="2022-11" db="UniProtKB">
        <authorList>
            <consortium name="WormBaseParasite"/>
        </authorList>
    </citation>
    <scope>IDENTIFICATION</scope>
</reference>
<evidence type="ECO:0000256" key="1">
    <source>
        <dbReference type="SAM" id="Phobius"/>
    </source>
</evidence>
<feature type="transmembrane region" description="Helical" evidence="1">
    <location>
        <begin position="7"/>
        <end position="29"/>
    </location>
</feature>
<dbReference type="Gene3D" id="1.20.1070.10">
    <property type="entry name" value="Rhodopsin 7-helix transmembrane proteins"/>
    <property type="match status" value="1"/>
</dbReference>
<dbReference type="AlphaFoldDB" id="A0A915DL17"/>
<keyword evidence="1" id="KW-1133">Transmembrane helix</keyword>
<keyword evidence="1" id="KW-0472">Membrane</keyword>
<protein>
    <submittedName>
        <fullName evidence="3">Vomeronasal type-1 receptor</fullName>
    </submittedName>
</protein>
<dbReference type="WBParaSite" id="jg20644">
    <property type="protein sequence ID" value="jg20644"/>
    <property type="gene ID" value="jg20644"/>
</dbReference>
<name>A0A915DL17_9BILA</name>